<evidence type="ECO:0000313" key="2">
    <source>
        <dbReference type="EMBL" id="TRX99511.1"/>
    </source>
</evidence>
<gene>
    <name evidence="2" type="ORF">FNV44_00285</name>
</gene>
<dbReference type="SUPFAM" id="SSF49899">
    <property type="entry name" value="Concanavalin A-like lectins/glucanases"/>
    <property type="match status" value="2"/>
</dbReference>
<dbReference type="AlphaFoldDB" id="A0A553IH39"/>
<dbReference type="CDD" id="cd00413">
    <property type="entry name" value="Glyco_hydrolase_16"/>
    <property type="match status" value="2"/>
</dbReference>
<dbReference type="InterPro" id="IPR013320">
    <property type="entry name" value="ConA-like_dom_sf"/>
</dbReference>
<feature type="domain" description="GH16" evidence="1">
    <location>
        <begin position="55"/>
        <end position="272"/>
    </location>
</feature>
<dbReference type="Gene3D" id="2.60.120.200">
    <property type="match status" value="2"/>
</dbReference>
<evidence type="ECO:0000259" key="1">
    <source>
        <dbReference type="PROSITE" id="PS51762"/>
    </source>
</evidence>
<dbReference type="Gene3D" id="2.60.120.260">
    <property type="entry name" value="Galactose-binding domain-like"/>
    <property type="match status" value="1"/>
</dbReference>
<accession>A0A553IH39</accession>
<evidence type="ECO:0000313" key="3">
    <source>
        <dbReference type="Proteomes" id="UP000315938"/>
    </source>
</evidence>
<reference evidence="2 3" key="1">
    <citation type="submission" date="2019-07" db="EMBL/GenBank/DDBJ databases">
        <title>Genome sequence of Acholeplasma laidlawii strain with increased resistance to erythromycin.</title>
        <authorList>
            <person name="Medvedeva E.S."/>
            <person name="Baranova N.B."/>
            <person name="Siniagina M.N."/>
            <person name="Mouzykantov A."/>
            <person name="Chernova O.A."/>
            <person name="Chernov V.M."/>
        </authorList>
    </citation>
    <scope>NUCLEOTIDE SEQUENCE [LARGE SCALE GENOMIC DNA]</scope>
    <source>
        <strain evidence="2 3">PG8REry</strain>
    </source>
</reference>
<comment type="caution">
    <text evidence="2">The sequence shown here is derived from an EMBL/GenBank/DDBJ whole genome shotgun (WGS) entry which is preliminary data.</text>
</comment>
<keyword evidence="2" id="KW-0378">Hydrolase</keyword>
<feature type="domain" description="GH16" evidence="1">
    <location>
        <begin position="406"/>
        <end position="678"/>
    </location>
</feature>
<protein>
    <submittedName>
        <fullName evidence="2">Glycoside hydrolase family 16 protein</fullName>
    </submittedName>
</protein>
<proteinExistence type="predicted"/>
<dbReference type="GO" id="GO:0005975">
    <property type="term" value="P:carbohydrate metabolic process"/>
    <property type="evidence" value="ECO:0007669"/>
    <property type="project" value="InterPro"/>
</dbReference>
<dbReference type="GO" id="GO:0004553">
    <property type="term" value="F:hydrolase activity, hydrolyzing O-glycosyl compounds"/>
    <property type="evidence" value="ECO:0007669"/>
    <property type="project" value="InterPro"/>
</dbReference>
<organism evidence="2 3">
    <name type="scientific">Acholeplasma laidlawii</name>
    <dbReference type="NCBI Taxonomy" id="2148"/>
    <lineage>
        <taxon>Bacteria</taxon>
        <taxon>Bacillati</taxon>
        <taxon>Mycoplasmatota</taxon>
        <taxon>Mollicutes</taxon>
        <taxon>Acholeplasmatales</taxon>
        <taxon>Acholeplasmataceae</taxon>
        <taxon>Acholeplasma</taxon>
    </lineage>
</organism>
<dbReference type="Pfam" id="PF00722">
    <property type="entry name" value="Glyco_hydro_16"/>
    <property type="match status" value="2"/>
</dbReference>
<dbReference type="PANTHER" id="PTHR38121:SF2">
    <property type="entry name" value="ACYLTRANSFERASE 3 DOMAIN-CONTAINING PROTEIN"/>
    <property type="match status" value="1"/>
</dbReference>
<dbReference type="Proteomes" id="UP000315938">
    <property type="component" value="Unassembled WGS sequence"/>
</dbReference>
<dbReference type="InterPro" id="IPR000757">
    <property type="entry name" value="Beta-glucanase-like"/>
</dbReference>
<dbReference type="EMBL" id="VKID01000001">
    <property type="protein sequence ID" value="TRX99511.1"/>
    <property type="molecule type" value="Genomic_DNA"/>
</dbReference>
<name>A0A553IH39_ACHLA</name>
<dbReference type="PROSITE" id="PS51762">
    <property type="entry name" value="GH16_2"/>
    <property type="match status" value="2"/>
</dbReference>
<sequence length="832" mass="94568">MHLVSLLKSKKDKYMKKISLIMIFLLSILLVSCVEKEEPKFDPDKYLDLENIVFDDFDNGIDPNMWVIGNSKWGVGNGGVIYENVHYTNDGIVVLQTNGDLYDGPLRGIGNNHGRRTGAMITTREALGPGRFEVRMRIMPRFGSTTAMWTYYYDNGMNHEIDIESNVENDFRKVWTTNWISLTEYSTVSNTLDFAQNDFEWRTYRFDWFTDPKRIDYYIDDVLVSSQSSYVPDHAGEFNIGNWFPDAWAGVPDFETDYTYVDWFKYTPFKEQPYTPTPANNQSPSNFYPSEAIEHPIANLISNAGFETDAPAWRYPVTSGVELLEGEGLNGSRGIFVPQNDIAYQFVTGLDETFEMTFSAHAKLPLNGSGYVLLEFYPAETQKIDQYMIEFNSSDEDFIADTFYGKEFTFNVPLGTKRVEVSLIGGDSGIYFDDLFFNLTKKPRPEIVEEGDDVQRLNIDFKNGIDSNVWAVANQRWGGTHHGGVIFQNVHYTEEGNLLIQANGDYYEGPLKGVEQNNGKRTGGAIYTKEAFGPGSFEVKAKIMPRFGATTAFWTFNYLDGINSEIDFEFNVGNDFSTVWLTNWLTETNYNNHTHQMDSFHNDGNWHIYRFEWHTLPTPHIKYFIDGKLAYTEHTKVPTMSARYWIGVWFPNNWAGDPNFETDYLEVEYFKYESFPDHPYVVGPTGASSPTAFYPTAPIKKPVSNLLPHGDLDYETGYMLTGDAVISNGELKTGLLGSAESLITGLNDAFELTLKLKAKASNNAVVRIEYLDKDLNVISGEDIIVSNLNANTFTNFTSVINLVEGTRAINVIFEGTNITYDDLFINLTHKVN</sequence>
<dbReference type="PANTHER" id="PTHR38121">
    <property type="entry name" value="GH16 DOMAIN-CONTAINING PROTEIN"/>
    <property type="match status" value="1"/>
</dbReference>